<dbReference type="Proteomes" id="UP001156873">
    <property type="component" value="Unassembled WGS sequence"/>
</dbReference>
<feature type="region of interest" description="Disordered" evidence="1">
    <location>
        <begin position="92"/>
        <end position="111"/>
    </location>
</feature>
<keyword evidence="3" id="KW-1185">Reference proteome</keyword>
<gene>
    <name evidence="2" type="ORF">QFW81_17225</name>
</gene>
<name>A0ABT6JYI4_9GAMM</name>
<accession>A0ABT6JYI4</accession>
<protein>
    <submittedName>
        <fullName evidence="2">Uncharacterized protein</fullName>
    </submittedName>
</protein>
<sequence>MRITFVGGPWHGTSRTYEDPVPERIAAGPDAHYVAWDCHAATPGVVAGPLEHTHPYVLETLMPPHLLERVQDLLLHPTVPGAAASAGATAMPSDAANAMPRPAAGARGAAA</sequence>
<dbReference type="RefSeq" id="WP_280580444.1">
    <property type="nucleotide sequence ID" value="NZ_JARXRO010000020.1"/>
</dbReference>
<dbReference type="EMBL" id="JARXRO010000020">
    <property type="protein sequence ID" value="MDH5835652.1"/>
    <property type="molecule type" value="Genomic_DNA"/>
</dbReference>
<comment type="caution">
    <text evidence="2">The sequence shown here is derived from an EMBL/GenBank/DDBJ whole genome shotgun (WGS) entry which is preliminary data.</text>
</comment>
<evidence type="ECO:0000313" key="2">
    <source>
        <dbReference type="EMBL" id="MDH5835652.1"/>
    </source>
</evidence>
<proteinExistence type="predicted"/>
<reference evidence="2 3" key="1">
    <citation type="submission" date="2023-04" db="EMBL/GenBank/DDBJ databases">
        <title>Luteimonas sp. M1R5S59.</title>
        <authorList>
            <person name="Sun J.-Q."/>
        </authorList>
    </citation>
    <scope>NUCLEOTIDE SEQUENCE [LARGE SCALE GENOMIC DNA]</scope>
    <source>
        <strain evidence="2 3">M1R5S59</strain>
    </source>
</reference>
<evidence type="ECO:0000256" key="1">
    <source>
        <dbReference type="SAM" id="MobiDB-lite"/>
    </source>
</evidence>
<organism evidence="2 3">
    <name type="scientific">Luteimonas kalidii</name>
    <dbReference type="NCBI Taxonomy" id="3042025"/>
    <lineage>
        <taxon>Bacteria</taxon>
        <taxon>Pseudomonadati</taxon>
        <taxon>Pseudomonadota</taxon>
        <taxon>Gammaproteobacteria</taxon>
        <taxon>Lysobacterales</taxon>
        <taxon>Lysobacteraceae</taxon>
        <taxon>Luteimonas</taxon>
    </lineage>
</organism>
<evidence type="ECO:0000313" key="3">
    <source>
        <dbReference type="Proteomes" id="UP001156873"/>
    </source>
</evidence>